<organism evidence="2 3">
    <name type="scientific">Clostridium grantii DSM 8605</name>
    <dbReference type="NCBI Taxonomy" id="1121316"/>
    <lineage>
        <taxon>Bacteria</taxon>
        <taxon>Bacillati</taxon>
        <taxon>Bacillota</taxon>
        <taxon>Clostridia</taxon>
        <taxon>Eubacteriales</taxon>
        <taxon>Clostridiaceae</taxon>
        <taxon>Clostridium</taxon>
    </lineage>
</organism>
<protein>
    <submittedName>
        <fullName evidence="2">Uncharacterized protein</fullName>
    </submittedName>
</protein>
<proteinExistence type="predicted"/>
<dbReference type="AlphaFoldDB" id="A0A1M5V5L9"/>
<feature type="transmembrane region" description="Helical" evidence="1">
    <location>
        <begin position="5"/>
        <end position="24"/>
    </location>
</feature>
<name>A0A1M5V5L9_9CLOT</name>
<keyword evidence="1" id="KW-0812">Transmembrane</keyword>
<keyword evidence="1" id="KW-0472">Membrane</keyword>
<dbReference type="EMBL" id="FQXM01000010">
    <property type="protein sequence ID" value="SHH70547.1"/>
    <property type="molecule type" value="Genomic_DNA"/>
</dbReference>
<sequence length="96" mass="11199">MKKKYYTCLILEILLVVSIIMLLLKYNELKIDFIDGDGIGIYFLGFEINDRVSSGEISVYRNIFFNTSIMFSIIAFINGFLLINIKRKYKALNNKE</sequence>
<dbReference type="Proteomes" id="UP000184447">
    <property type="component" value="Unassembled WGS sequence"/>
</dbReference>
<reference evidence="2 3" key="1">
    <citation type="submission" date="2016-11" db="EMBL/GenBank/DDBJ databases">
        <authorList>
            <person name="Jaros S."/>
            <person name="Januszkiewicz K."/>
            <person name="Wedrychowicz H."/>
        </authorList>
    </citation>
    <scope>NUCLEOTIDE SEQUENCE [LARGE SCALE GENOMIC DNA]</scope>
    <source>
        <strain evidence="2 3">DSM 8605</strain>
    </source>
</reference>
<evidence type="ECO:0000313" key="3">
    <source>
        <dbReference type="Proteomes" id="UP000184447"/>
    </source>
</evidence>
<feature type="transmembrane region" description="Helical" evidence="1">
    <location>
        <begin position="63"/>
        <end position="85"/>
    </location>
</feature>
<dbReference type="RefSeq" id="WP_073338386.1">
    <property type="nucleotide sequence ID" value="NZ_FQXM01000010.1"/>
</dbReference>
<keyword evidence="1" id="KW-1133">Transmembrane helix</keyword>
<accession>A0A1M5V5L9</accession>
<gene>
    <name evidence="2" type="ORF">SAMN02745207_02101</name>
</gene>
<evidence type="ECO:0000313" key="2">
    <source>
        <dbReference type="EMBL" id="SHH70547.1"/>
    </source>
</evidence>
<evidence type="ECO:0000256" key="1">
    <source>
        <dbReference type="SAM" id="Phobius"/>
    </source>
</evidence>
<keyword evidence="3" id="KW-1185">Reference proteome</keyword>